<dbReference type="SUPFAM" id="SSF52833">
    <property type="entry name" value="Thioredoxin-like"/>
    <property type="match status" value="1"/>
</dbReference>
<dbReference type="InterPro" id="IPR011129">
    <property type="entry name" value="CSD"/>
</dbReference>
<dbReference type="EMBL" id="JAUJEB010000002">
    <property type="protein sequence ID" value="MDN5213158.1"/>
    <property type="molecule type" value="Genomic_DNA"/>
</dbReference>
<dbReference type="InterPro" id="IPR036249">
    <property type="entry name" value="Thioredoxin-like_sf"/>
</dbReference>
<name>A0ABT8L636_9BACT</name>
<dbReference type="InterPro" id="IPR012340">
    <property type="entry name" value="NA-bd_OB-fold"/>
</dbReference>
<reference evidence="3" key="1">
    <citation type="submission" date="2023-06" db="EMBL/GenBank/DDBJ databases">
        <title>Genomic of Agaribacillus aureum.</title>
        <authorList>
            <person name="Wang G."/>
        </authorList>
    </citation>
    <scope>NUCLEOTIDE SEQUENCE</scope>
    <source>
        <strain evidence="3">BMA12</strain>
    </source>
</reference>
<comment type="caution">
    <text evidence="3">The sequence shown here is derived from an EMBL/GenBank/DDBJ whole genome shotgun (WGS) entry which is preliminary data.</text>
</comment>
<organism evidence="3 4">
    <name type="scientific">Agaribacillus aureus</name>
    <dbReference type="NCBI Taxonomy" id="3051825"/>
    <lineage>
        <taxon>Bacteria</taxon>
        <taxon>Pseudomonadati</taxon>
        <taxon>Bacteroidota</taxon>
        <taxon>Cytophagia</taxon>
        <taxon>Cytophagales</taxon>
        <taxon>Splendidivirgaceae</taxon>
        <taxon>Agaribacillus</taxon>
    </lineage>
</organism>
<dbReference type="Proteomes" id="UP001172083">
    <property type="component" value="Unassembled WGS sequence"/>
</dbReference>
<dbReference type="Gene3D" id="2.40.50.140">
    <property type="entry name" value="Nucleic acid-binding proteins"/>
    <property type="match status" value="1"/>
</dbReference>
<dbReference type="Pfam" id="PF00313">
    <property type="entry name" value="CSD"/>
    <property type="match status" value="1"/>
</dbReference>
<keyword evidence="4" id="KW-1185">Reference proteome</keyword>
<evidence type="ECO:0000259" key="1">
    <source>
        <dbReference type="PROSITE" id="PS51352"/>
    </source>
</evidence>
<dbReference type="InterPro" id="IPR002059">
    <property type="entry name" value="CSP_DNA-bd"/>
</dbReference>
<dbReference type="Pfam" id="PF00578">
    <property type="entry name" value="AhpC-TSA"/>
    <property type="match status" value="1"/>
</dbReference>
<feature type="domain" description="Thioredoxin" evidence="1">
    <location>
        <begin position="5"/>
        <end position="171"/>
    </location>
</feature>
<dbReference type="PROSITE" id="PS51857">
    <property type="entry name" value="CSD_2"/>
    <property type="match status" value="1"/>
</dbReference>
<sequence>MPVTLQPGEVFPDFELPDQDGRLRKLSSFTKQSEADKRYGFKDGYPVIVIFSRGFFCPRDQQQFKMIREFQNELKVNYCSLVSVSADTTQVSAAFRAGLGAHWTFFSDTDRKVIRELNILDETEGEYAYRSLPFTFVLRPNLEVHKVYNGWYFVGRPTLEDLRQDLRIIMQEMDYYTYEAFNTPHVKKIRIPQQTWLEEQGNDEEQISFEGIVESFDIKTGNGYIRSRELEEPIFFNFTAIPGEGYRTIRQGAKVHFELVKTHTGYSAVKVKEF</sequence>
<dbReference type="RefSeq" id="WP_346758498.1">
    <property type="nucleotide sequence ID" value="NZ_JAUJEB010000002.1"/>
</dbReference>
<dbReference type="PROSITE" id="PS51352">
    <property type="entry name" value="THIOREDOXIN_2"/>
    <property type="match status" value="1"/>
</dbReference>
<evidence type="ECO:0000313" key="4">
    <source>
        <dbReference type="Proteomes" id="UP001172083"/>
    </source>
</evidence>
<dbReference type="Gene3D" id="3.40.30.10">
    <property type="entry name" value="Glutaredoxin"/>
    <property type="match status" value="1"/>
</dbReference>
<dbReference type="SUPFAM" id="SSF50249">
    <property type="entry name" value="Nucleic acid-binding proteins"/>
    <property type="match status" value="1"/>
</dbReference>
<dbReference type="SMART" id="SM00357">
    <property type="entry name" value="CSP"/>
    <property type="match status" value="1"/>
</dbReference>
<dbReference type="InterPro" id="IPR000866">
    <property type="entry name" value="AhpC/TSA"/>
</dbReference>
<dbReference type="InterPro" id="IPR013766">
    <property type="entry name" value="Thioredoxin_domain"/>
</dbReference>
<gene>
    <name evidence="3" type="ORF">QQ020_13910</name>
</gene>
<feature type="domain" description="CSD" evidence="2">
    <location>
        <begin position="208"/>
        <end position="273"/>
    </location>
</feature>
<evidence type="ECO:0000259" key="2">
    <source>
        <dbReference type="PROSITE" id="PS51857"/>
    </source>
</evidence>
<evidence type="ECO:0000313" key="3">
    <source>
        <dbReference type="EMBL" id="MDN5213158.1"/>
    </source>
</evidence>
<accession>A0ABT8L636</accession>
<proteinExistence type="predicted"/>
<protein>
    <submittedName>
        <fullName evidence="3">Redoxin domain-containing protein</fullName>
    </submittedName>
</protein>